<dbReference type="Gene3D" id="3.40.50.850">
    <property type="entry name" value="Isochorismatase-like"/>
    <property type="match status" value="1"/>
</dbReference>
<evidence type="ECO:0000256" key="1">
    <source>
        <dbReference type="ARBA" id="ARBA00006336"/>
    </source>
</evidence>
<organism evidence="9 10">
    <name type="scientific">Corynebacterium atypicum</name>
    <dbReference type="NCBI Taxonomy" id="191610"/>
    <lineage>
        <taxon>Bacteria</taxon>
        <taxon>Bacillati</taxon>
        <taxon>Actinomycetota</taxon>
        <taxon>Actinomycetes</taxon>
        <taxon>Mycobacteriales</taxon>
        <taxon>Corynebacteriaceae</taxon>
        <taxon>Corynebacterium</taxon>
    </lineage>
</organism>
<keyword evidence="4" id="KW-0378">Hydrolase</keyword>
<evidence type="ECO:0000313" key="10">
    <source>
        <dbReference type="Proteomes" id="UP000028504"/>
    </source>
</evidence>
<dbReference type="InterPro" id="IPR036380">
    <property type="entry name" value="Isochorismatase-like_sf"/>
</dbReference>
<keyword evidence="10" id="KW-1185">Reference proteome</keyword>
<evidence type="ECO:0000256" key="4">
    <source>
        <dbReference type="ARBA" id="ARBA00022801"/>
    </source>
</evidence>
<feature type="domain" description="Isochorismatase-like" evidence="8">
    <location>
        <begin position="5"/>
        <end position="190"/>
    </location>
</feature>
<evidence type="ECO:0000259" key="8">
    <source>
        <dbReference type="Pfam" id="PF00857"/>
    </source>
</evidence>
<name>A0ABM5QP84_9CORY</name>
<comment type="pathway">
    <text evidence="5">Cofactor biosynthesis; nicotinate biosynthesis; nicotinate from nicotinamide: step 1/1.</text>
</comment>
<comment type="similarity">
    <text evidence="1">Belongs to the isochorismatase family.</text>
</comment>
<dbReference type="Pfam" id="PF00857">
    <property type="entry name" value="Isochorismatase"/>
    <property type="match status" value="1"/>
</dbReference>
<evidence type="ECO:0000256" key="3">
    <source>
        <dbReference type="ARBA" id="ARBA00022723"/>
    </source>
</evidence>
<dbReference type="EMBL" id="CP008944">
    <property type="protein sequence ID" value="AIG64593.1"/>
    <property type="molecule type" value="Genomic_DNA"/>
</dbReference>
<evidence type="ECO:0000256" key="6">
    <source>
        <dbReference type="ARBA" id="ARBA00039017"/>
    </source>
</evidence>
<dbReference type="PANTHER" id="PTHR11080">
    <property type="entry name" value="PYRAZINAMIDASE/NICOTINAMIDASE"/>
    <property type="match status" value="1"/>
</dbReference>
<reference evidence="9 10" key="1">
    <citation type="submission" date="2014-07" db="EMBL/GenBank/DDBJ databases">
        <title>Complete genome sequence of Corynebacterium atypicum DSM 44849: identifiction of the mycolic acid biosynthesis genes.</title>
        <authorList>
            <person name="Tippelt A."/>
            <person name="Mollmann S."/>
            <person name="Albersmeier A."/>
            <person name="Jaenicke S."/>
            <person name="Ruckert C."/>
            <person name="Tauch A."/>
        </authorList>
    </citation>
    <scope>NUCLEOTIDE SEQUENCE [LARGE SCALE GENOMIC DNA]</scope>
    <source>
        <strain evidence="9 10">R2070</strain>
    </source>
</reference>
<gene>
    <name evidence="9" type="ORF">CATYP_08415</name>
</gene>
<dbReference type="EC" id="3.5.1.19" evidence="6"/>
<keyword evidence="3" id="KW-0479">Metal-binding</keyword>
<accession>A0ABM5QP84</accession>
<dbReference type="Proteomes" id="UP000028504">
    <property type="component" value="Chromosome"/>
</dbReference>
<sequence length="193" mass="20418">MTVSTLIIVDAQNDFCPGGPLATEKGAVVAHEIATALEQDGGRWDHVVATQDWHIDPGPHFSDSPDFVHTWPVHCRAESPGAELHEALAGAAIEEYFRKGQFDDGYSGFAGVSASGARRLSDWLADREVEALDVCGIATDFCVRATALDALERGFKVRVITDLCAAVSASGGAAALDELQAASAELVQRADLP</sequence>
<dbReference type="PANTHER" id="PTHR11080:SF2">
    <property type="entry name" value="LD05707P"/>
    <property type="match status" value="1"/>
</dbReference>
<protein>
    <recommendedName>
        <fullName evidence="6">nicotinamidase</fullName>
        <ecNumber evidence="6">3.5.1.19</ecNumber>
    </recommendedName>
    <alternativeName>
        <fullName evidence="7">Nicotinamide deamidase</fullName>
    </alternativeName>
</protein>
<evidence type="ECO:0000256" key="7">
    <source>
        <dbReference type="ARBA" id="ARBA00043224"/>
    </source>
</evidence>
<proteinExistence type="inferred from homology"/>
<evidence type="ECO:0000256" key="2">
    <source>
        <dbReference type="ARBA" id="ARBA00022642"/>
    </source>
</evidence>
<dbReference type="InterPro" id="IPR000868">
    <property type="entry name" value="Isochorismatase-like_dom"/>
</dbReference>
<dbReference type="InterPro" id="IPR052347">
    <property type="entry name" value="Isochorismatase_Nicotinamidase"/>
</dbReference>
<evidence type="ECO:0000256" key="5">
    <source>
        <dbReference type="ARBA" id="ARBA00037900"/>
    </source>
</evidence>
<dbReference type="SUPFAM" id="SSF52499">
    <property type="entry name" value="Isochorismatase-like hydrolases"/>
    <property type="match status" value="1"/>
</dbReference>
<keyword evidence="2" id="KW-0662">Pyridine nucleotide biosynthesis</keyword>
<evidence type="ECO:0000313" key="9">
    <source>
        <dbReference type="EMBL" id="AIG64593.1"/>
    </source>
</evidence>